<evidence type="ECO:0000313" key="2">
    <source>
        <dbReference type="Proteomes" id="UP000271974"/>
    </source>
</evidence>
<sequence>MRQVRANLEGLLDVRAGVGFVGPKSPMRGLRFLTKINTTAQSAVQKSLEQASQVLQMLFSTDSAHEDVVQLYWLRVRAHLTSLVAVLAQGESPPHKSGSCIGSGKLRLDSLVLGVGILVMVSALSLSKLRLWGGSAINTRRGAGQRNIFFQTTAQSAVLKSLEQASQVLQMLFSTDSAHGDVVQKSWHPQSVETVEVAPSLQIGDIKLRGKKGELVETERWSHLPSKLQSDKIT</sequence>
<comment type="caution">
    <text evidence="1">The sequence shown here is derived from an EMBL/GenBank/DDBJ whole genome shotgun (WGS) entry which is preliminary data.</text>
</comment>
<dbReference type="EMBL" id="RQTK01000043">
    <property type="protein sequence ID" value="RUS89979.1"/>
    <property type="molecule type" value="Genomic_DNA"/>
</dbReference>
<dbReference type="AlphaFoldDB" id="A0A433U851"/>
<protein>
    <submittedName>
        <fullName evidence="1">Uncharacterized protein</fullName>
    </submittedName>
</protein>
<gene>
    <name evidence="1" type="ORF">EGW08_002246</name>
</gene>
<dbReference type="Proteomes" id="UP000271974">
    <property type="component" value="Unassembled WGS sequence"/>
</dbReference>
<proteinExistence type="predicted"/>
<keyword evidence="2" id="KW-1185">Reference proteome</keyword>
<organism evidence="1 2">
    <name type="scientific">Elysia chlorotica</name>
    <name type="common">Eastern emerald elysia</name>
    <name type="synonym">Sea slug</name>
    <dbReference type="NCBI Taxonomy" id="188477"/>
    <lineage>
        <taxon>Eukaryota</taxon>
        <taxon>Metazoa</taxon>
        <taxon>Spiralia</taxon>
        <taxon>Lophotrochozoa</taxon>
        <taxon>Mollusca</taxon>
        <taxon>Gastropoda</taxon>
        <taxon>Heterobranchia</taxon>
        <taxon>Euthyneura</taxon>
        <taxon>Panpulmonata</taxon>
        <taxon>Sacoglossa</taxon>
        <taxon>Placobranchoidea</taxon>
        <taxon>Plakobranchidae</taxon>
        <taxon>Elysia</taxon>
    </lineage>
</organism>
<reference evidence="1 2" key="1">
    <citation type="submission" date="2019-01" db="EMBL/GenBank/DDBJ databases">
        <title>A draft genome assembly of the solar-powered sea slug Elysia chlorotica.</title>
        <authorList>
            <person name="Cai H."/>
            <person name="Li Q."/>
            <person name="Fang X."/>
            <person name="Li J."/>
            <person name="Curtis N.E."/>
            <person name="Altenburger A."/>
            <person name="Shibata T."/>
            <person name="Feng M."/>
            <person name="Maeda T."/>
            <person name="Schwartz J.A."/>
            <person name="Shigenobu S."/>
            <person name="Lundholm N."/>
            <person name="Nishiyama T."/>
            <person name="Yang H."/>
            <person name="Hasebe M."/>
            <person name="Li S."/>
            <person name="Pierce S.K."/>
            <person name="Wang J."/>
        </authorList>
    </citation>
    <scope>NUCLEOTIDE SEQUENCE [LARGE SCALE GENOMIC DNA]</scope>
    <source>
        <strain evidence="1">EC2010</strain>
        <tissue evidence="1">Whole organism of an adult</tissue>
    </source>
</reference>
<evidence type="ECO:0000313" key="1">
    <source>
        <dbReference type="EMBL" id="RUS89979.1"/>
    </source>
</evidence>
<accession>A0A433U851</accession>
<name>A0A433U851_ELYCH</name>